<dbReference type="SUPFAM" id="SSF46785">
    <property type="entry name" value="Winged helix' DNA-binding domain"/>
    <property type="match status" value="1"/>
</dbReference>
<dbReference type="InterPro" id="IPR043129">
    <property type="entry name" value="ATPase_NBD"/>
</dbReference>
<dbReference type="AlphaFoldDB" id="A0A0A1ML33"/>
<proteinExistence type="inferred from homology"/>
<dbReference type="InterPro" id="IPR000600">
    <property type="entry name" value="ROK"/>
</dbReference>
<evidence type="ECO:0000313" key="5">
    <source>
        <dbReference type="Proteomes" id="UP000040453"/>
    </source>
</evidence>
<dbReference type="EMBL" id="CDGG01000001">
    <property type="protein sequence ID" value="CEI80402.1"/>
    <property type="molecule type" value="Genomic_DNA"/>
</dbReference>
<dbReference type="GO" id="GO:0042732">
    <property type="term" value="P:D-xylose metabolic process"/>
    <property type="evidence" value="ECO:0007669"/>
    <property type="project" value="UniProtKB-KW"/>
</dbReference>
<comment type="function">
    <text evidence="1">Transcriptional repressor of xylose-utilizing enzymes.</text>
</comment>
<dbReference type="PANTHER" id="PTHR18964">
    <property type="entry name" value="ROK (REPRESSOR, ORF, KINASE) FAMILY"/>
    <property type="match status" value="1"/>
</dbReference>
<evidence type="ECO:0000313" key="4">
    <source>
        <dbReference type="EMBL" id="CEI80402.1"/>
    </source>
</evidence>
<dbReference type="STRING" id="545501.BN997_00205"/>
<accession>A0A0A1ML33</accession>
<evidence type="ECO:0000256" key="2">
    <source>
        <dbReference type="ARBA" id="ARBA00006479"/>
    </source>
</evidence>
<dbReference type="SUPFAM" id="SSF53067">
    <property type="entry name" value="Actin-like ATPase domain"/>
    <property type="match status" value="1"/>
</dbReference>
<keyword evidence="5" id="KW-1185">Reference proteome</keyword>
<name>A0A0A1ML33_9BACI</name>
<evidence type="ECO:0000256" key="3">
    <source>
        <dbReference type="ARBA" id="ARBA00022629"/>
    </source>
</evidence>
<gene>
    <name evidence="4" type="primary">nagC_1</name>
    <name evidence="4" type="ORF">BN997_00205</name>
</gene>
<keyword evidence="3" id="KW-0119">Carbohydrate metabolism</keyword>
<dbReference type="InterPro" id="IPR036390">
    <property type="entry name" value="WH_DNA-bd_sf"/>
</dbReference>
<sequence>MIKGHIETIKKMNRELIIKTVRDSQPISRSAIAKSLSLSKSTVSSIVNDLVDQNILQELGHANSTKEGGRRAVQLGFNANYGYIVGLGFKKNVINGCLTDLNGDILLSKKLEVEEPFNDTIIINFIYSLIEENDLDSGQLLAIGCSVPGMVDSLNGIVSEAPELNWNNINLKDLILKHFNCEVFINNNVNCLAMLEKWNEHNQNLKNFVYLYVGYGIGTAIIANNHLITGANFKAGEIGFFKYPNDVLTSPNEYGEFGELDHKASLLAFPEDLRYSIQHQSYNQLSSSQQEILIAIINNLGFAIGNIISLLNPEKLILGGELSHLVYSKRNELLQIIKQVTPIDFQLEFSKVTNDSASLGSLTIALDKLHELIK</sequence>
<evidence type="ECO:0000256" key="1">
    <source>
        <dbReference type="ARBA" id="ARBA00002486"/>
    </source>
</evidence>
<dbReference type="Proteomes" id="UP000040453">
    <property type="component" value="Unassembled WGS sequence"/>
</dbReference>
<keyword evidence="3" id="KW-0859">Xylose metabolism</keyword>
<dbReference type="RefSeq" id="WP_042528848.1">
    <property type="nucleotide sequence ID" value="NZ_CDGG01000001.1"/>
</dbReference>
<dbReference type="Gene3D" id="1.10.10.10">
    <property type="entry name" value="Winged helix-like DNA-binding domain superfamily/Winged helix DNA-binding domain"/>
    <property type="match status" value="1"/>
</dbReference>
<comment type="similarity">
    <text evidence="2">Belongs to the ROK (NagC/XylR) family.</text>
</comment>
<dbReference type="Pfam" id="PF00480">
    <property type="entry name" value="ROK"/>
    <property type="match status" value="1"/>
</dbReference>
<dbReference type="Gene3D" id="3.30.420.40">
    <property type="match status" value="2"/>
</dbReference>
<dbReference type="InterPro" id="IPR036388">
    <property type="entry name" value="WH-like_DNA-bd_sf"/>
</dbReference>
<organism evidence="4 5">
    <name type="scientific">Oceanobacillus oncorhynchi</name>
    <dbReference type="NCBI Taxonomy" id="545501"/>
    <lineage>
        <taxon>Bacteria</taxon>
        <taxon>Bacillati</taxon>
        <taxon>Bacillota</taxon>
        <taxon>Bacilli</taxon>
        <taxon>Bacillales</taxon>
        <taxon>Bacillaceae</taxon>
        <taxon>Oceanobacillus</taxon>
    </lineage>
</organism>
<reference evidence="4 5" key="1">
    <citation type="submission" date="2014-11" db="EMBL/GenBank/DDBJ databases">
        <authorList>
            <person name="Urmite Genomes Urmite Genomes"/>
        </authorList>
    </citation>
    <scope>NUCLEOTIDE SEQUENCE [LARGE SCALE GENOMIC DNA]</scope>
    <source>
        <strain evidence="4 5">Oc5</strain>
    </source>
</reference>
<protein>
    <submittedName>
        <fullName evidence="4">N-acetylglucosamine repressor</fullName>
    </submittedName>
</protein>
<dbReference type="PANTHER" id="PTHR18964:SF149">
    <property type="entry name" value="BIFUNCTIONAL UDP-N-ACETYLGLUCOSAMINE 2-EPIMERASE_N-ACETYLMANNOSAMINE KINASE"/>
    <property type="match status" value="1"/>
</dbReference>